<evidence type="ECO:0000256" key="4">
    <source>
        <dbReference type="ARBA" id="ARBA00023163"/>
    </source>
</evidence>
<evidence type="ECO:0000256" key="2">
    <source>
        <dbReference type="ARBA" id="ARBA00023015"/>
    </source>
</evidence>
<keyword evidence="1" id="KW-0597">Phosphoprotein</keyword>
<dbReference type="InterPro" id="IPR058245">
    <property type="entry name" value="NreC/VraR/RcsB-like_REC"/>
</dbReference>
<keyword evidence="4" id="KW-0804">Transcription</keyword>
<dbReference type="InterPro" id="IPR000792">
    <property type="entry name" value="Tscrpt_reg_LuxR_C"/>
</dbReference>
<evidence type="ECO:0000313" key="7">
    <source>
        <dbReference type="EMBL" id="CAB4637497.1"/>
    </source>
</evidence>
<dbReference type="SMART" id="SM00421">
    <property type="entry name" value="HTH_LUXR"/>
    <property type="match status" value="1"/>
</dbReference>
<proteinExistence type="predicted"/>
<feature type="domain" description="Response regulatory" evidence="6">
    <location>
        <begin position="3"/>
        <end position="118"/>
    </location>
</feature>
<dbReference type="PANTHER" id="PTHR43214:SF41">
    <property type="entry name" value="NITRATE_NITRITE RESPONSE REGULATOR PROTEIN NARP"/>
    <property type="match status" value="1"/>
</dbReference>
<feature type="domain" description="HTH luxR-type" evidence="5">
    <location>
        <begin position="133"/>
        <end position="198"/>
    </location>
</feature>
<dbReference type="GO" id="GO:0000160">
    <property type="term" value="P:phosphorelay signal transduction system"/>
    <property type="evidence" value="ECO:0007669"/>
    <property type="project" value="InterPro"/>
</dbReference>
<reference evidence="8" key="1">
    <citation type="submission" date="2020-05" db="EMBL/GenBank/DDBJ databases">
        <authorList>
            <person name="Chiriac C."/>
            <person name="Salcher M."/>
            <person name="Ghai R."/>
            <person name="Kavagutti S V."/>
        </authorList>
    </citation>
    <scope>NUCLEOTIDE SEQUENCE</scope>
</reference>
<sequence>MIRVLIVDDHAIVREGLIGAFTHANLEVVGSAVTVAEARAQIAHTNPDVVVVDLNLPDGSGFEIIQWIRSISKETGIVILTLNSGPEFVVAAMKSGANSFVVKTAPVSEIVSAIEHCISSPRSFSAQGLEALARSTDPLLTAREFDVLVKISLGLSNQEIAQQLFLSQSTIKSHITAIFRKLNVDNRISAINYARDHGLLLK</sequence>
<dbReference type="CDD" id="cd17535">
    <property type="entry name" value="REC_NarL-like"/>
    <property type="match status" value="1"/>
</dbReference>
<dbReference type="Gene3D" id="3.40.50.2300">
    <property type="match status" value="1"/>
</dbReference>
<dbReference type="InterPro" id="IPR001789">
    <property type="entry name" value="Sig_transdc_resp-reg_receiver"/>
</dbReference>
<dbReference type="Pfam" id="PF00196">
    <property type="entry name" value="GerE"/>
    <property type="match status" value="1"/>
</dbReference>
<evidence type="ECO:0000313" key="8">
    <source>
        <dbReference type="EMBL" id="CAB4650093.1"/>
    </source>
</evidence>
<dbReference type="EMBL" id="CAEZVW010000006">
    <property type="protein sequence ID" value="CAB4637497.1"/>
    <property type="molecule type" value="Genomic_DNA"/>
</dbReference>
<dbReference type="EMBL" id="CAEZWF010000011">
    <property type="protein sequence ID" value="CAB4651431.1"/>
    <property type="molecule type" value="Genomic_DNA"/>
</dbReference>
<evidence type="ECO:0000259" key="6">
    <source>
        <dbReference type="PROSITE" id="PS50110"/>
    </source>
</evidence>
<dbReference type="GO" id="GO:0006355">
    <property type="term" value="P:regulation of DNA-templated transcription"/>
    <property type="evidence" value="ECO:0007669"/>
    <property type="project" value="InterPro"/>
</dbReference>
<dbReference type="AlphaFoldDB" id="A0A6J6KNL8"/>
<dbReference type="InterPro" id="IPR016032">
    <property type="entry name" value="Sig_transdc_resp-reg_C-effctor"/>
</dbReference>
<evidence type="ECO:0000256" key="1">
    <source>
        <dbReference type="ARBA" id="ARBA00022553"/>
    </source>
</evidence>
<dbReference type="PROSITE" id="PS50043">
    <property type="entry name" value="HTH_LUXR_2"/>
    <property type="match status" value="1"/>
</dbReference>
<dbReference type="PANTHER" id="PTHR43214">
    <property type="entry name" value="TWO-COMPONENT RESPONSE REGULATOR"/>
    <property type="match status" value="1"/>
</dbReference>
<evidence type="ECO:0000256" key="3">
    <source>
        <dbReference type="ARBA" id="ARBA00023125"/>
    </source>
</evidence>
<keyword evidence="2" id="KW-0805">Transcription regulation</keyword>
<dbReference type="EMBL" id="CAEZWK010000007">
    <property type="protein sequence ID" value="CAB4650093.1"/>
    <property type="molecule type" value="Genomic_DNA"/>
</dbReference>
<evidence type="ECO:0000313" key="9">
    <source>
        <dbReference type="EMBL" id="CAB4651431.1"/>
    </source>
</evidence>
<organism evidence="8">
    <name type="scientific">freshwater metagenome</name>
    <dbReference type="NCBI Taxonomy" id="449393"/>
    <lineage>
        <taxon>unclassified sequences</taxon>
        <taxon>metagenomes</taxon>
        <taxon>ecological metagenomes</taxon>
    </lineage>
</organism>
<dbReference type="SUPFAM" id="SSF46894">
    <property type="entry name" value="C-terminal effector domain of the bipartite response regulators"/>
    <property type="match status" value="1"/>
</dbReference>
<dbReference type="SMART" id="SM00448">
    <property type="entry name" value="REC"/>
    <property type="match status" value="1"/>
</dbReference>
<dbReference type="GO" id="GO:0003677">
    <property type="term" value="F:DNA binding"/>
    <property type="evidence" value="ECO:0007669"/>
    <property type="project" value="UniProtKB-KW"/>
</dbReference>
<protein>
    <submittedName>
        <fullName evidence="8">Unannotated protein</fullName>
    </submittedName>
</protein>
<dbReference type="PROSITE" id="PS50110">
    <property type="entry name" value="RESPONSE_REGULATORY"/>
    <property type="match status" value="1"/>
</dbReference>
<dbReference type="PRINTS" id="PR00038">
    <property type="entry name" value="HTHLUXR"/>
</dbReference>
<dbReference type="InterPro" id="IPR011006">
    <property type="entry name" value="CheY-like_superfamily"/>
</dbReference>
<dbReference type="SUPFAM" id="SSF52172">
    <property type="entry name" value="CheY-like"/>
    <property type="match status" value="1"/>
</dbReference>
<dbReference type="InterPro" id="IPR039420">
    <property type="entry name" value="WalR-like"/>
</dbReference>
<accession>A0A6J6KNL8</accession>
<gene>
    <name evidence="7" type="ORF">UFOPK2157_00319</name>
    <name evidence="9" type="ORF">UFOPK2228_00597</name>
    <name evidence="8" type="ORF">UFOPK2245_00493</name>
</gene>
<evidence type="ECO:0000259" key="5">
    <source>
        <dbReference type="PROSITE" id="PS50043"/>
    </source>
</evidence>
<dbReference type="CDD" id="cd06170">
    <property type="entry name" value="LuxR_C_like"/>
    <property type="match status" value="1"/>
</dbReference>
<keyword evidence="3" id="KW-0238">DNA-binding</keyword>
<dbReference type="Pfam" id="PF00072">
    <property type="entry name" value="Response_reg"/>
    <property type="match status" value="1"/>
</dbReference>
<name>A0A6J6KNL8_9ZZZZ</name>
<dbReference type="PROSITE" id="PS00622">
    <property type="entry name" value="HTH_LUXR_1"/>
    <property type="match status" value="1"/>
</dbReference>